<dbReference type="Proteomes" id="UP000644699">
    <property type="component" value="Unassembled WGS sequence"/>
</dbReference>
<evidence type="ECO:0000256" key="1">
    <source>
        <dbReference type="ARBA" id="ARBA00005836"/>
    </source>
</evidence>
<reference evidence="6" key="1">
    <citation type="journal article" date="2014" name="Int. J. Syst. Evol. Microbiol.">
        <title>Complete genome sequence of Corynebacterium casei LMG S-19264T (=DSM 44701T), isolated from a smear-ripened cheese.</title>
        <authorList>
            <consortium name="US DOE Joint Genome Institute (JGI-PGF)"/>
            <person name="Walter F."/>
            <person name="Albersmeier A."/>
            <person name="Kalinowski J."/>
            <person name="Ruckert C."/>
        </authorList>
    </citation>
    <scope>NUCLEOTIDE SEQUENCE</scope>
    <source>
        <strain evidence="6">CGMCC 1.15367</strain>
    </source>
</reference>
<dbReference type="PANTHER" id="PTHR43421">
    <property type="entry name" value="METALLOPROTEASE PMBA"/>
    <property type="match status" value="1"/>
</dbReference>
<evidence type="ECO:0000259" key="4">
    <source>
        <dbReference type="Pfam" id="PF19289"/>
    </source>
</evidence>
<evidence type="ECO:0000313" key="6">
    <source>
        <dbReference type="EMBL" id="GGD99600.1"/>
    </source>
</evidence>
<feature type="domain" description="Metalloprotease TldD/E C-terminal" evidence="4">
    <location>
        <begin position="230"/>
        <end position="445"/>
    </location>
</feature>
<dbReference type="InterPro" id="IPR045569">
    <property type="entry name" value="Metalloprtase-TldD/E_C"/>
</dbReference>
<dbReference type="AlphaFoldDB" id="A0A917E4C8"/>
<keyword evidence="7" id="KW-1185">Reference proteome</keyword>
<dbReference type="GO" id="GO:0008237">
    <property type="term" value="F:metallopeptidase activity"/>
    <property type="evidence" value="ECO:0007669"/>
    <property type="project" value="InterPro"/>
</dbReference>
<dbReference type="InterPro" id="IPR035068">
    <property type="entry name" value="TldD/PmbA_N"/>
</dbReference>
<feature type="compositionally biased region" description="Low complexity" evidence="2">
    <location>
        <begin position="332"/>
        <end position="345"/>
    </location>
</feature>
<feature type="domain" description="Metalloprotease TldD/E central" evidence="5">
    <location>
        <begin position="118"/>
        <end position="223"/>
    </location>
</feature>
<dbReference type="SUPFAM" id="SSF111283">
    <property type="entry name" value="Putative modulator of DNA gyrase, PmbA/TldD"/>
    <property type="match status" value="1"/>
</dbReference>
<evidence type="ECO:0000313" key="7">
    <source>
        <dbReference type="Proteomes" id="UP000644699"/>
    </source>
</evidence>
<feature type="region of interest" description="Disordered" evidence="2">
    <location>
        <begin position="328"/>
        <end position="349"/>
    </location>
</feature>
<dbReference type="InterPro" id="IPR045570">
    <property type="entry name" value="Metalloprtase-TldD/E_cen_dom"/>
</dbReference>
<dbReference type="InterPro" id="IPR047657">
    <property type="entry name" value="PmbA"/>
</dbReference>
<dbReference type="PANTHER" id="PTHR43421:SF1">
    <property type="entry name" value="METALLOPROTEASE PMBA"/>
    <property type="match status" value="1"/>
</dbReference>
<dbReference type="GO" id="GO:0005829">
    <property type="term" value="C:cytosol"/>
    <property type="evidence" value="ECO:0007669"/>
    <property type="project" value="TreeGrafter"/>
</dbReference>
<gene>
    <name evidence="6" type="ORF">GCM10011390_18020</name>
</gene>
<reference evidence="6" key="2">
    <citation type="submission" date="2020-09" db="EMBL/GenBank/DDBJ databases">
        <authorList>
            <person name="Sun Q."/>
            <person name="Zhou Y."/>
        </authorList>
    </citation>
    <scope>NUCLEOTIDE SEQUENCE</scope>
    <source>
        <strain evidence="6">CGMCC 1.15367</strain>
    </source>
</reference>
<dbReference type="Pfam" id="PF19289">
    <property type="entry name" value="PmbA_TldD_3rd"/>
    <property type="match status" value="1"/>
</dbReference>
<sequence length="446" mass="47237">MIDANQSLLDSAARLVEAARRAGADAADAAVVRSRSRGVSVRLGKPEEVEASESEDMSLRVFVGRRSASVSADARVEIGPLVERALAMARVSPEDPYAGLADPALLARGSQEALDLFDPSEPSGEVLREEALALEDAARAVPGVTNSHGASAGYGHAGLVLATSDGFSGARTRSSFYRQVSAVAGEGVRMQRDSDFDSRLHLADLDSCEAIGRSAGERTVRRLEPRMIATGRYPVIFDRRISRGKIGNLLSAINGAAIARGTSFLKDRMGAAILPRGISVIDRPLLARRPGSRDFDGEGVRGEDLVLVEDGVLRNWLLDSATGRELGLPTNGRASRSSGGLSPSSTNVEVTPGPMTLEALLRDTGHGIYVTDTIGHGANLVTGDYSCGFSGFMIENGELTFPISEMTIAGHLAEMFHSMVLADDPDLRFTVAAPTMRFEAMTVAGR</sequence>
<dbReference type="Pfam" id="PF19290">
    <property type="entry name" value="PmbA_TldD_2nd"/>
    <property type="match status" value="1"/>
</dbReference>
<feature type="domain" description="Metalloprotease TldD/E N-terminal" evidence="3">
    <location>
        <begin position="27"/>
        <end position="89"/>
    </location>
</feature>
<dbReference type="Pfam" id="PF01523">
    <property type="entry name" value="PmbA_TldD_1st"/>
    <property type="match status" value="1"/>
</dbReference>
<dbReference type="InterPro" id="IPR002510">
    <property type="entry name" value="Metalloprtase-TldD/E_N"/>
</dbReference>
<dbReference type="InterPro" id="IPR036059">
    <property type="entry name" value="TldD/PmbA_sf"/>
</dbReference>
<evidence type="ECO:0000256" key="2">
    <source>
        <dbReference type="SAM" id="MobiDB-lite"/>
    </source>
</evidence>
<evidence type="ECO:0000259" key="3">
    <source>
        <dbReference type="Pfam" id="PF01523"/>
    </source>
</evidence>
<dbReference type="GO" id="GO:0006508">
    <property type="term" value="P:proteolysis"/>
    <property type="evidence" value="ECO:0007669"/>
    <property type="project" value="InterPro"/>
</dbReference>
<dbReference type="EMBL" id="BMIQ01000002">
    <property type="protein sequence ID" value="GGD99600.1"/>
    <property type="molecule type" value="Genomic_DNA"/>
</dbReference>
<organism evidence="6 7">
    <name type="scientific">Aureimonas endophytica</name>
    <dbReference type="NCBI Taxonomy" id="2027858"/>
    <lineage>
        <taxon>Bacteria</taxon>
        <taxon>Pseudomonadati</taxon>
        <taxon>Pseudomonadota</taxon>
        <taxon>Alphaproteobacteria</taxon>
        <taxon>Hyphomicrobiales</taxon>
        <taxon>Aurantimonadaceae</taxon>
        <taxon>Aureimonas</taxon>
    </lineage>
</organism>
<proteinExistence type="inferred from homology"/>
<dbReference type="RefSeq" id="WP_188907880.1">
    <property type="nucleotide sequence ID" value="NZ_BMIQ01000002.1"/>
</dbReference>
<comment type="similarity">
    <text evidence="1">Belongs to the peptidase U62 family.</text>
</comment>
<accession>A0A917E4C8</accession>
<evidence type="ECO:0000259" key="5">
    <source>
        <dbReference type="Pfam" id="PF19290"/>
    </source>
</evidence>
<name>A0A917E4C8_9HYPH</name>
<protein>
    <submittedName>
        <fullName evidence="6">Modulator protein</fullName>
    </submittedName>
</protein>
<dbReference type="Gene3D" id="3.30.2290.10">
    <property type="entry name" value="PmbA/TldD superfamily"/>
    <property type="match status" value="1"/>
</dbReference>
<comment type="caution">
    <text evidence="6">The sequence shown here is derived from an EMBL/GenBank/DDBJ whole genome shotgun (WGS) entry which is preliminary data.</text>
</comment>